<accession>A0ABQ2LM95</accession>
<feature type="region of interest" description="Disordered" evidence="1">
    <location>
        <begin position="28"/>
        <end position="91"/>
    </location>
</feature>
<evidence type="ECO:0000313" key="3">
    <source>
        <dbReference type="Proteomes" id="UP000656881"/>
    </source>
</evidence>
<feature type="compositionally biased region" description="Low complexity" evidence="1">
    <location>
        <begin position="28"/>
        <end position="38"/>
    </location>
</feature>
<evidence type="ECO:0000256" key="1">
    <source>
        <dbReference type="SAM" id="MobiDB-lite"/>
    </source>
</evidence>
<dbReference type="Proteomes" id="UP000656881">
    <property type="component" value="Unassembled WGS sequence"/>
</dbReference>
<reference evidence="3" key="1">
    <citation type="journal article" date="2019" name="Int. J. Syst. Evol. Microbiol.">
        <title>The Global Catalogue of Microorganisms (GCM) 10K type strain sequencing project: providing services to taxonomists for standard genome sequencing and annotation.</title>
        <authorList>
            <consortium name="The Broad Institute Genomics Platform"/>
            <consortium name="The Broad Institute Genome Sequencing Center for Infectious Disease"/>
            <person name="Wu L."/>
            <person name="Ma J."/>
        </authorList>
    </citation>
    <scope>NUCLEOTIDE SEQUENCE [LARGE SCALE GENOMIC DNA]</scope>
    <source>
        <strain evidence="3">CGMCC 4.7349</strain>
    </source>
</reference>
<feature type="compositionally biased region" description="Low complexity" evidence="1">
    <location>
        <begin position="46"/>
        <end position="72"/>
    </location>
</feature>
<sequence>MRASLLGHDLGALLIRRERVVRLLGHGFLGHDGLLGPRPAGPGTPRPGKAVGARDAPAATAGAGAGRSGSARANDHPSGTVTAADPHRPSG</sequence>
<protein>
    <submittedName>
        <fullName evidence="2">Uncharacterized protein</fullName>
    </submittedName>
</protein>
<proteinExistence type="predicted"/>
<organism evidence="2 3">
    <name type="scientific">Streptomyces lasiicapitis</name>
    <dbReference type="NCBI Taxonomy" id="1923961"/>
    <lineage>
        <taxon>Bacteria</taxon>
        <taxon>Bacillati</taxon>
        <taxon>Actinomycetota</taxon>
        <taxon>Actinomycetes</taxon>
        <taxon>Kitasatosporales</taxon>
        <taxon>Streptomycetaceae</taxon>
        <taxon>Streptomyces</taxon>
    </lineage>
</organism>
<keyword evidence="3" id="KW-1185">Reference proteome</keyword>
<name>A0ABQ2LM95_9ACTN</name>
<gene>
    <name evidence="2" type="ORF">GCM10012286_13980</name>
</gene>
<evidence type="ECO:0000313" key="2">
    <source>
        <dbReference type="EMBL" id="GGO38631.1"/>
    </source>
</evidence>
<dbReference type="EMBL" id="BMNG01000003">
    <property type="protein sequence ID" value="GGO38631.1"/>
    <property type="molecule type" value="Genomic_DNA"/>
</dbReference>
<comment type="caution">
    <text evidence="2">The sequence shown here is derived from an EMBL/GenBank/DDBJ whole genome shotgun (WGS) entry which is preliminary data.</text>
</comment>